<keyword evidence="2 5" id="KW-0812">Transmembrane</keyword>
<dbReference type="EMBL" id="FNSQ01000005">
    <property type="protein sequence ID" value="SEB37480.1"/>
    <property type="molecule type" value="Genomic_DNA"/>
</dbReference>
<feature type="transmembrane region" description="Helical" evidence="5">
    <location>
        <begin position="295"/>
        <end position="314"/>
    </location>
</feature>
<dbReference type="InterPro" id="IPR051788">
    <property type="entry name" value="MFS_Transporter"/>
</dbReference>
<feature type="transmembrane region" description="Helical" evidence="5">
    <location>
        <begin position="20"/>
        <end position="39"/>
    </location>
</feature>
<evidence type="ECO:0000256" key="2">
    <source>
        <dbReference type="ARBA" id="ARBA00022692"/>
    </source>
</evidence>
<dbReference type="CDD" id="cd17393">
    <property type="entry name" value="MFS_MosC_like"/>
    <property type="match status" value="1"/>
</dbReference>
<dbReference type="Gene3D" id="1.20.1250.20">
    <property type="entry name" value="MFS general substrate transporter like domains"/>
    <property type="match status" value="2"/>
</dbReference>
<feature type="transmembrane region" description="Helical" evidence="5">
    <location>
        <begin position="82"/>
        <end position="102"/>
    </location>
</feature>
<feature type="transmembrane region" description="Helical" evidence="5">
    <location>
        <begin position="173"/>
        <end position="195"/>
    </location>
</feature>
<protein>
    <submittedName>
        <fullName evidence="7">Sugar phosphate permease</fullName>
    </submittedName>
</protein>
<feature type="transmembrane region" description="Helical" evidence="5">
    <location>
        <begin position="108"/>
        <end position="131"/>
    </location>
</feature>
<evidence type="ECO:0000256" key="3">
    <source>
        <dbReference type="ARBA" id="ARBA00022989"/>
    </source>
</evidence>
<dbReference type="GO" id="GO:0022857">
    <property type="term" value="F:transmembrane transporter activity"/>
    <property type="evidence" value="ECO:0007669"/>
    <property type="project" value="InterPro"/>
</dbReference>
<proteinExistence type="predicted"/>
<keyword evidence="4 5" id="KW-0472">Membrane</keyword>
<feature type="transmembrane region" description="Helical" evidence="5">
    <location>
        <begin position="143"/>
        <end position="167"/>
    </location>
</feature>
<comment type="subcellular location">
    <subcellularLocation>
        <location evidence="1">Cell membrane</location>
        <topology evidence="1">Multi-pass membrane protein</topology>
    </subcellularLocation>
</comment>
<dbReference type="AlphaFoldDB" id="A0A1H4ITR5"/>
<reference evidence="8" key="1">
    <citation type="submission" date="2016-10" db="EMBL/GenBank/DDBJ databases">
        <authorList>
            <person name="Varghese N."/>
            <person name="Submissions S."/>
        </authorList>
    </citation>
    <scope>NUCLEOTIDE SEQUENCE [LARGE SCALE GENOMIC DNA]</scope>
    <source>
        <strain evidence="8">DSM 16089</strain>
    </source>
</reference>
<feature type="transmembrane region" description="Helical" evidence="5">
    <location>
        <begin position="231"/>
        <end position="252"/>
    </location>
</feature>
<keyword evidence="8" id="KW-1185">Reference proteome</keyword>
<feature type="transmembrane region" description="Helical" evidence="5">
    <location>
        <begin position="264"/>
        <end position="283"/>
    </location>
</feature>
<dbReference type="InterPro" id="IPR011701">
    <property type="entry name" value="MFS"/>
</dbReference>
<feature type="transmembrane region" description="Helical" evidence="5">
    <location>
        <begin position="355"/>
        <end position="374"/>
    </location>
</feature>
<name>A0A1H4ITR5_9MICO</name>
<feature type="transmembrane region" description="Helical" evidence="5">
    <location>
        <begin position="380"/>
        <end position="401"/>
    </location>
</feature>
<feature type="transmembrane region" description="Helical" evidence="5">
    <location>
        <begin position="320"/>
        <end position="343"/>
    </location>
</feature>
<dbReference type="InterPro" id="IPR020846">
    <property type="entry name" value="MFS_dom"/>
</dbReference>
<dbReference type="PROSITE" id="PS50850">
    <property type="entry name" value="MFS"/>
    <property type="match status" value="1"/>
</dbReference>
<dbReference type="PANTHER" id="PTHR23514">
    <property type="entry name" value="BYPASS OF STOP CODON PROTEIN 6"/>
    <property type="match status" value="1"/>
</dbReference>
<dbReference type="InterPro" id="IPR036259">
    <property type="entry name" value="MFS_trans_sf"/>
</dbReference>
<evidence type="ECO:0000256" key="4">
    <source>
        <dbReference type="ARBA" id="ARBA00023136"/>
    </source>
</evidence>
<evidence type="ECO:0000259" key="6">
    <source>
        <dbReference type="PROSITE" id="PS50850"/>
    </source>
</evidence>
<feature type="transmembrane region" description="Helical" evidence="5">
    <location>
        <begin position="51"/>
        <end position="70"/>
    </location>
</feature>
<organism evidence="7 8">
    <name type="scientific">Microbacterium hydrocarbonoxydans</name>
    <dbReference type="NCBI Taxonomy" id="273678"/>
    <lineage>
        <taxon>Bacteria</taxon>
        <taxon>Bacillati</taxon>
        <taxon>Actinomycetota</taxon>
        <taxon>Actinomycetes</taxon>
        <taxon>Micrococcales</taxon>
        <taxon>Microbacteriaceae</taxon>
        <taxon>Microbacterium</taxon>
    </lineage>
</organism>
<dbReference type="PANTHER" id="PTHR23514:SF13">
    <property type="entry name" value="INNER MEMBRANE PROTEIN YBJJ"/>
    <property type="match status" value="1"/>
</dbReference>
<dbReference type="Pfam" id="PF07690">
    <property type="entry name" value="MFS_1"/>
    <property type="match status" value="1"/>
</dbReference>
<dbReference type="SUPFAM" id="SSF103473">
    <property type="entry name" value="MFS general substrate transporter"/>
    <property type="match status" value="1"/>
</dbReference>
<evidence type="ECO:0000256" key="1">
    <source>
        <dbReference type="ARBA" id="ARBA00004651"/>
    </source>
</evidence>
<dbReference type="Proteomes" id="UP000183750">
    <property type="component" value="Unassembled WGS sequence"/>
</dbReference>
<evidence type="ECO:0000256" key="5">
    <source>
        <dbReference type="SAM" id="Phobius"/>
    </source>
</evidence>
<dbReference type="GO" id="GO:0005886">
    <property type="term" value="C:plasma membrane"/>
    <property type="evidence" value="ECO:0007669"/>
    <property type="project" value="UniProtKB-SubCell"/>
</dbReference>
<evidence type="ECO:0000313" key="7">
    <source>
        <dbReference type="EMBL" id="SEB37480.1"/>
    </source>
</evidence>
<accession>A0A1H4ITR5</accession>
<feature type="domain" description="Major facilitator superfamily (MFS) profile" evidence="6">
    <location>
        <begin position="1"/>
        <end position="406"/>
    </location>
</feature>
<evidence type="ECO:0000313" key="8">
    <source>
        <dbReference type="Proteomes" id="UP000183750"/>
    </source>
</evidence>
<gene>
    <name evidence="7" type="ORF">SAMN04489807_0274</name>
</gene>
<sequence>MLCDMDTALSRAQYVRWRTAIFAIFLASGLSIATWASRVPDIKLALEVDKAQVGMLLLGAGIASIVGISTSPAIMARTGARLGMMVSIFTFASGVALIGIGANVLGSYAVVLIGLVLFGLGNGCVDVMMNVEATAIEQHSGKTILPLFHAFFSFGTVIGAGLGALAAQLQINVFAHTLAVAVVIAAIGVVSIANVPRREEALDPRADDAEKPHWRERMHVALSAWREPRTYAIGVVMLGMSFAEGGANDWLALGVAEDHGGGTALGAAALATFSVAMTVVRVFGGPLVDRFGRVAVLRILAVAAASGILLFILAPTLPLVFVGAALWGVGASLGFPLGMSAAADDPAKAAARVSAAATIGYISFLGGPPVLGFISEHIGLLNTLYILVGLVVLSGLFSGAARPLRQDEMSSAPAAEKASS</sequence>
<keyword evidence="3 5" id="KW-1133">Transmembrane helix</keyword>